<accession>A0ABD0M7L9</accession>
<dbReference type="InterPro" id="IPR007528">
    <property type="entry name" value="RINT1_Tip20"/>
</dbReference>
<name>A0ABD0M7L9_9CAEN</name>
<dbReference type="Gene3D" id="1.20.58.1420">
    <property type="entry name" value="Dsl1p vesicle tethering complex, Tip20p subunit, domain B"/>
    <property type="match status" value="1"/>
</dbReference>
<evidence type="ECO:0008006" key="4">
    <source>
        <dbReference type="Google" id="ProtNLM"/>
    </source>
</evidence>
<evidence type="ECO:0000313" key="3">
    <source>
        <dbReference type="Proteomes" id="UP001519460"/>
    </source>
</evidence>
<dbReference type="AlphaFoldDB" id="A0ABD0M7L9"/>
<comment type="caution">
    <text evidence="2">The sequence shown here is derived from an EMBL/GenBank/DDBJ whole genome shotgun (WGS) entry which is preliminary data.</text>
</comment>
<dbReference type="PROSITE" id="PS51386">
    <property type="entry name" value="RINT1_TIP20"/>
    <property type="match status" value="1"/>
</dbReference>
<dbReference type="Pfam" id="PF04437">
    <property type="entry name" value="RINT1_TIP1"/>
    <property type="match status" value="1"/>
</dbReference>
<dbReference type="Proteomes" id="UP001519460">
    <property type="component" value="Unassembled WGS sequence"/>
</dbReference>
<dbReference type="InterPro" id="IPR042044">
    <property type="entry name" value="EXOC6PINT-1/Sec15/Tip20_C_dom2"/>
</dbReference>
<dbReference type="EMBL" id="JACVVK020000003">
    <property type="protein sequence ID" value="KAK7507935.1"/>
    <property type="molecule type" value="Genomic_DNA"/>
</dbReference>
<dbReference type="PANTHER" id="PTHR13520:SF0">
    <property type="entry name" value="RAD50-INTERACTING PROTEIN 1"/>
    <property type="match status" value="1"/>
</dbReference>
<dbReference type="InterPro" id="IPR042042">
    <property type="entry name" value="Tip20p_domB"/>
</dbReference>
<dbReference type="FunFam" id="1.20.58.670:FF:000003">
    <property type="entry name" value="RAD50-interacting protein 1"/>
    <property type="match status" value="1"/>
</dbReference>
<comment type="similarity">
    <text evidence="1">Belongs to the RINT1 family.</text>
</comment>
<sequence>MAASIGNSALSPTEFMISFINSHFDDNVRSLSTLRNVCDDVKEQKVSIEKRLSKVSEEVPSEINKAIQTAESVTKKVSKLGQEQENLRHSVLDHVRSLQPMVDDLGHLTKQLHELEKHSKYLAFVARVEELSSEMQSCLLTESLQPALESFHALTALYGELQDSQCCHLLKFMTDTILFWNQILRDRVADEFEDVLKAMRWPMVATTMKAPPVTNTAELKIRLGKLFKRLLHLQLPYPLNVPGYFLKVKKCRFFINNYILDLITDSISLETQPSNPVLRSIPGMRPLLLPLELMVKPLRKRFKYHFYGKRQTNSLEKPEWYFTQVLSWLRDHWDFLDRNIQPLLDEADRKDVCAKTEFMRGMVMLVMEKLAHDLPELLYDDVIFSHTVDEVLLFDRELRSTHGYPPTLPGCLDLLTTPEALSKWLAVEKKFAVEKVEGMLESPTAWESQYKDIADVDEVQVPECAESFMTLLYTITDRYKPLPDPVAKVQFLGLQLELLEDFRIRLVQVMKEAAHTPTGPAYTAVLNAIHYIVQVLREWNELVSPEIDDLPALDSTVFEDIIDLFESIVKDMLKNMVDYIFTDVQARSQPYRKDKWLVLPPQKELAPTLGLSASACEMLLVLKDHLCLVDERLSRPPFTRFWQQLAARLNTFILKEVIFANHFSEGGAVQLQFDMTRNLFPLFGEYTQKPEAYFKEVKEACTLLTLKVGSAILLKEVLYSALHEPSKDPNIKQTDPRAALHDIGVYTLTPDQAETVLSLRTNLSVT</sequence>
<gene>
    <name evidence="2" type="ORF">BaRGS_00000900</name>
</gene>
<evidence type="ECO:0000256" key="1">
    <source>
        <dbReference type="ARBA" id="ARBA00061158"/>
    </source>
</evidence>
<proteinExistence type="inferred from homology"/>
<keyword evidence="3" id="KW-1185">Reference proteome</keyword>
<reference evidence="2 3" key="1">
    <citation type="journal article" date="2023" name="Sci. Data">
        <title>Genome assembly of the Korean intertidal mud-creeper Batillaria attramentaria.</title>
        <authorList>
            <person name="Patra A.K."/>
            <person name="Ho P.T."/>
            <person name="Jun S."/>
            <person name="Lee S.J."/>
            <person name="Kim Y."/>
            <person name="Won Y.J."/>
        </authorList>
    </citation>
    <scope>NUCLEOTIDE SEQUENCE [LARGE SCALE GENOMIC DNA]</scope>
    <source>
        <strain evidence="2">Wonlab-2016</strain>
    </source>
</reference>
<organism evidence="2 3">
    <name type="scientific">Batillaria attramentaria</name>
    <dbReference type="NCBI Taxonomy" id="370345"/>
    <lineage>
        <taxon>Eukaryota</taxon>
        <taxon>Metazoa</taxon>
        <taxon>Spiralia</taxon>
        <taxon>Lophotrochozoa</taxon>
        <taxon>Mollusca</taxon>
        <taxon>Gastropoda</taxon>
        <taxon>Caenogastropoda</taxon>
        <taxon>Sorbeoconcha</taxon>
        <taxon>Cerithioidea</taxon>
        <taxon>Batillariidae</taxon>
        <taxon>Batillaria</taxon>
    </lineage>
</organism>
<protein>
    <recommendedName>
        <fullName evidence="4">RAD50-interacting protein 1</fullName>
    </recommendedName>
</protein>
<dbReference type="Gene3D" id="1.20.58.670">
    <property type="entry name" value="Dsl1p vesicle tethering complex, Tip20p subunit, domain D"/>
    <property type="match status" value="1"/>
</dbReference>
<dbReference type="PANTHER" id="PTHR13520">
    <property type="entry name" value="RAD50-INTERACTING PROTEIN 1 RINT-1"/>
    <property type="match status" value="1"/>
</dbReference>
<evidence type="ECO:0000313" key="2">
    <source>
        <dbReference type="EMBL" id="KAK7507935.1"/>
    </source>
</evidence>